<feature type="transmembrane region" description="Helical" evidence="7">
    <location>
        <begin position="292"/>
        <end position="311"/>
    </location>
</feature>
<evidence type="ECO:0000256" key="7">
    <source>
        <dbReference type="SAM" id="Phobius"/>
    </source>
</evidence>
<dbReference type="PANTHER" id="PTHR23501:SF177">
    <property type="entry name" value="MAJOR FACILITATOR SUPERFAMILY (MFS) PROFILE DOMAIN-CONTAINING PROTEIN-RELATED"/>
    <property type="match status" value="1"/>
</dbReference>
<dbReference type="Proteomes" id="UP000799767">
    <property type="component" value="Unassembled WGS sequence"/>
</dbReference>
<dbReference type="PROSITE" id="PS50850">
    <property type="entry name" value="MFS"/>
    <property type="match status" value="1"/>
</dbReference>
<evidence type="ECO:0000256" key="4">
    <source>
        <dbReference type="ARBA" id="ARBA00022989"/>
    </source>
</evidence>
<keyword evidence="2" id="KW-0813">Transport</keyword>
<dbReference type="OrthoDB" id="10021397at2759"/>
<dbReference type="CDD" id="cd17502">
    <property type="entry name" value="MFS_Azr1_MDR_like"/>
    <property type="match status" value="1"/>
</dbReference>
<feature type="transmembrane region" description="Helical" evidence="7">
    <location>
        <begin position="399"/>
        <end position="418"/>
    </location>
</feature>
<sequence>MSCTDTIELQDVSPKRIAKISVQPLHHQHGEASNGEGSNQDLQDGQDQIGTNNPEQETVVYPSGAKLILTIIALALTIFLVALDSSIIAQAIPSITKQFGSVASITWYGTAYTLPNTSFGLVWGKAYKCFPLKRTYLLAIVIFEIGNIVTASADSSVVVVLGRIISGLGGAGLMNGSFIIMALTARPERRAMMMGITGVTFGCSSVVGPLLGGVLVDALNWRWCFWINLPFGAVAAGIIVVFFSQPDYVTTEQGTLKEKLTRLDINGGLLVVGSLTCFVFAMNLVGAATWNGAKIAGALIGSCVLAALFIGNEKLMGSKAMLQMHVLRNRNIMRNCAFAFFLAGAFFPLIYILPIQFQSIGQQSAAESGIRLIPLLLGVSIFTLISNGLVTYWKIYNAIFAFGAVFATAGAFLMYTYGLKSTTAAWIGSEVLASIGIGAALQLPVTANNAAVGIDDVPAATALALFFENVGTTLFVAATDGAFTKGLVHGVKTRLPTTNPETIINAGVTQLRSTFPPDELPAILAAYVEGCRDSHLIPVACAALAGLITIVSAAPVASTKIRNWMSKPHAR</sequence>
<feature type="domain" description="Major facilitator superfamily (MFS) profile" evidence="8">
    <location>
        <begin position="70"/>
        <end position="571"/>
    </location>
</feature>
<evidence type="ECO:0000256" key="1">
    <source>
        <dbReference type="ARBA" id="ARBA00004141"/>
    </source>
</evidence>
<evidence type="ECO:0000256" key="3">
    <source>
        <dbReference type="ARBA" id="ARBA00022692"/>
    </source>
</evidence>
<comment type="subcellular location">
    <subcellularLocation>
        <location evidence="1">Membrane</location>
        <topology evidence="1">Multi-pass membrane protein</topology>
    </subcellularLocation>
</comment>
<dbReference type="InterPro" id="IPR036259">
    <property type="entry name" value="MFS_trans_sf"/>
</dbReference>
<feature type="region of interest" description="Disordered" evidence="6">
    <location>
        <begin position="28"/>
        <end position="55"/>
    </location>
</feature>
<evidence type="ECO:0000256" key="6">
    <source>
        <dbReference type="SAM" id="MobiDB-lite"/>
    </source>
</evidence>
<evidence type="ECO:0000259" key="8">
    <source>
        <dbReference type="PROSITE" id="PS50850"/>
    </source>
</evidence>
<dbReference type="SUPFAM" id="SSF103473">
    <property type="entry name" value="MFS general substrate transporter"/>
    <property type="match status" value="1"/>
</dbReference>
<dbReference type="InterPro" id="IPR011701">
    <property type="entry name" value="MFS"/>
</dbReference>
<protein>
    <submittedName>
        <fullName evidence="9">MFS gliotoxin efflux transporter glia</fullName>
    </submittedName>
</protein>
<feature type="transmembrane region" description="Helical" evidence="7">
    <location>
        <begin position="265"/>
        <end position="286"/>
    </location>
</feature>
<dbReference type="RefSeq" id="XP_033587956.1">
    <property type="nucleotide sequence ID" value="XM_033731435.1"/>
</dbReference>
<name>A0A6A6PNL3_9PEZI</name>
<gene>
    <name evidence="9" type="ORF">BDY17DRAFT_254439</name>
</gene>
<dbReference type="Gene3D" id="1.20.1250.20">
    <property type="entry name" value="MFS general substrate transporter like domains"/>
    <property type="match status" value="1"/>
</dbReference>
<feature type="compositionally biased region" description="Polar residues" evidence="6">
    <location>
        <begin position="35"/>
        <end position="55"/>
    </location>
</feature>
<proteinExistence type="predicted"/>
<reference evidence="9" key="1">
    <citation type="journal article" date="2020" name="Stud. Mycol.">
        <title>101 Dothideomycetes genomes: a test case for predicting lifestyles and emergence of pathogens.</title>
        <authorList>
            <person name="Haridas S."/>
            <person name="Albert R."/>
            <person name="Binder M."/>
            <person name="Bloem J."/>
            <person name="Labutti K."/>
            <person name="Salamov A."/>
            <person name="Andreopoulos B."/>
            <person name="Baker S."/>
            <person name="Barry K."/>
            <person name="Bills G."/>
            <person name="Bluhm B."/>
            <person name="Cannon C."/>
            <person name="Castanera R."/>
            <person name="Culley D."/>
            <person name="Daum C."/>
            <person name="Ezra D."/>
            <person name="Gonzalez J."/>
            <person name="Henrissat B."/>
            <person name="Kuo A."/>
            <person name="Liang C."/>
            <person name="Lipzen A."/>
            <person name="Lutzoni F."/>
            <person name="Magnuson J."/>
            <person name="Mondo S."/>
            <person name="Nolan M."/>
            <person name="Ohm R."/>
            <person name="Pangilinan J."/>
            <person name="Park H.-J."/>
            <person name="Ramirez L."/>
            <person name="Alfaro M."/>
            <person name="Sun H."/>
            <person name="Tritt A."/>
            <person name="Yoshinaga Y."/>
            <person name="Zwiers L.-H."/>
            <person name="Turgeon B."/>
            <person name="Goodwin S."/>
            <person name="Spatafora J."/>
            <person name="Crous P."/>
            <person name="Grigoriev I."/>
        </authorList>
    </citation>
    <scope>NUCLEOTIDE SEQUENCE</scope>
    <source>
        <strain evidence="9">CBS 113389</strain>
    </source>
</reference>
<feature type="transmembrane region" description="Helical" evidence="7">
    <location>
        <begin position="159"/>
        <end position="183"/>
    </location>
</feature>
<keyword evidence="5 7" id="KW-0472">Membrane</keyword>
<dbReference type="Pfam" id="PF07690">
    <property type="entry name" value="MFS_1"/>
    <property type="match status" value="1"/>
</dbReference>
<keyword evidence="3 7" id="KW-0812">Transmembrane</keyword>
<dbReference type="InterPro" id="IPR020846">
    <property type="entry name" value="MFS_dom"/>
</dbReference>
<evidence type="ECO:0000256" key="5">
    <source>
        <dbReference type="ARBA" id="ARBA00023136"/>
    </source>
</evidence>
<feature type="transmembrane region" description="Helical" evidence="7">
    <location>
        <begin position="135"/>
        <end position="153"/>
    </location>
</feature>
<feature type="transmembrane region" description="Helical" evidence="7">
    <location>
        <begin position="67"/>
        <end position="93"/>
    </location>
</feature>
<feature type="transmembrane region" description="Helical" evidence="7">
    <location>
        <begin position="372"/>
        <end position="392"/>
    </location>
</feature>
<feature type="transmembrane region" description="Helical" evidence="7">
    <location>
        <begin position="457"/>
        <end position="478"/>
    </location>
</feature>
<feature type="transmembrane region" description="Helical" evidence="7">
    <location>
        <begin position="424"/>
        <end position="445"/>
    </location>
</feature>
<evidence type="ECO:0000313" key="10">
    <source>
        <dbReference type="Proteomes" id="UP000799767"/>
    </source>
</evidence>
<dbReference type="GO" id="GO:0005886">
    <property type="term" value="C:plasma membrane"/>
    <property type="evidence" value="ECO:0007669"/>
    <property type="project" value="TreeGrafter"/>
</dbReference>
<feature type="transmembrane region" description="Helical" evidence="7">
    <location>
        <begin position="105"/>
        <end position="123"/>
    </location>
</feature>
<dbReference type="EMBL" id="MU001638">
    <property type="protein sequence ID" value="KAF2481386.1"/>
    <property type="molecule type" value="Genomic_DNA"/>
</dbReference>
<keyword evidence="4 7" id="KW-1133">Transmembrane helix</keyword>
<feature type="transmembrane region" description="Helical" evidence="7">
    <location>
        <begin position="332"/>
        <end position="352"/>
    </location>
</feature>
<dbReference type="GeneID" id="54472437"/>
<accession>A0A6A6PNL3</accession>
<dbReference type="GO" id="GO:0022857">
    <property type="term" value="F:transmembrane transporter activity"/>
    <property type="evidence" value="ECO:0007669"/>
    <property type="project" value="InterPro"/>
</dbReference>
<feature type="transmembrane region" description="Helical" evidence="7">
    <location>
        <begin position="536"/>
        <end position="557"/>
    </location>
</feature>
<feature type="transmembrane region" description="Helical" evidence="7">
    <location>
        <begin position="225"/>
        <end position="244"/>
    </location>
</feature>
<feature type="transmembrane region" description="Helical" evidence="7">
    <location>
        <begin position="195"/>
        <end position="219"/>
    </location>
</feature>
<dbReference type="AlphaFoldDB" id="A0A6A6PNL3"/>
<evidence type="ECO:0000313" key="9">
    <source>
        <dbReference type="EMBL" id="KAF2481386.1"/>
    </source>
</evidence>
<dbReference type="PANTHER" id="PTHR23501">
    <property type="entry name" value="MAJOR FACILITATOR SUPERFAMILY"/>
    <property type="match status" value="1"/>
</dbReference>
<organism evidence="9 10">
    <name type="scientific">Neohortaea acidophila</name>
    <dbReference type="NCBI Taxonomy" id="245834"/>
    <lineage>
        <taxon>Eukaryota</taxon>
        <taxon>Fungi</taxon>
        <taxon>Dikarya</taxon>
        <taxon>Ascomycota</taxon>
        <taxon>Pezizomycotina</taxon>
        <taxon>Dothideomycetes</taxon>
        <taxon>Dothideomycetidae</taxon>
        <taxon>Mycosphaerellales</taxon>
        <taxon>Teratosphaeriaceae</taxon>
        <taxon>Neohortaea</taxon>
    </lineage>
</organism>
<keyword evidence="10" id="KW-1185">Reference proteome</keyword>
<evidence type="ECO:0000256" key="2">
    <source>
        <dbReference type="ARBA" id="ARBA00022448"/>
    </source>
</evidence>